<dbReference type="Proteomes" id="UP001141806">
    <property type="component" value="Unassembled WGS sequence"/>
</dbReference>
<dbReference type="EMBL" id="JAMYWD010000002">
    <property type="protein sequence ID" value="KAJ4979853.1"/>
    <property type="molecule type" value="Genomic_DNA"/>
</dbReference>
<comment type="caution">
    <text evidence="1">The sequence shown here is derived from an EMBL/GenBank/DDBJ whole genome shotgun (WGS) entry which is preliminary data.</text>
</comment>
<gene>
    <name evidence="1" type="ORF">NE237_010633</name>
</gene>
<evidence type="ECO:0000313" key="1">
    <source>
        <dbReference type="EMBL" id="KAJ4979853.1"/>
    </source>
</evidence>
<dbReference type="AlphaFoldDB" id="A0A9Q0KZQ4"/>
<keyword evidence="2" id="KW-1185">Reference proteome</keyword>
<reference evidence="1" key="1">
    <citation type="journal article" date="2023" name="Plant J.">
        <title>The genome of the king protea, Protea cynaroides.</title>
        <authorList>
            <person name="Chang J."/>
            <person name="Duong T.A."/>
            <person name="Schoeman C."/>
            <person name="Ma X."/>
            <person name="Roodt D."/>
            <person name="Barker N."/>
            <person name="Li Z."/>
            <person name="Van de Peer Y."/>
            <person name="Mizrachi E."/>
        </authorList>
    </citation>
    <scope>NUCLEOTIDE SEQUENCE</scope>
    <source>
        <tissue evidence="1">Young leaves</tissue>
    </source>
</reference>
<protein>
    <submittedName>
        <fullName evidence="1">Uncharacterized protein</fullName>
    </submittedName>
</protein>
<proteinExistence type="predicted"/>
<name>A0A9Q0KZQ4_9MAGN</name>
<sequence length="183" mass="19960">MEQIPETLPERILEKMKAPPKADDLSAKLSLIPSMSSGILTPSLANLLASSGAPVSMEGARRILQGPKKSEESLVVPIPDALTSTTNPGVILHSEVPRETPDLSLFSPKPRTVDSNSDVDLGSKRLLFRSLQLWLLWTVIPLNTQILISNFKLAYNLLSQLDGTFNSHLTEFLDCKISANTIS</sequence>
<evidence type="ECO:0000313" key="2">
    <source>
        <dbReference type="Proteomes" id="UP001141806"/>
    </source>
</evidence>
<dbReference type="OrthoDB" id="676522at2759"/>
<accession>A0A9Q0KZQ4</accession>
<organism evidence="1 2">
    <name type="scientific">Protea cynaroides</name>
    <dbReference type="NCBI Taxonomy" id="273540"/>
    <lineage>
        <taxon>Eukaryota</taxon>
        <taxon>Viridiplantae</taxon>
        <taxon>Streptophyta</taxon>
        <taxon>Embryophyta</taxon>
        <taxon>Tracheophyta</taxon>
        <taxon>Spermatophyta</taxon>
        <taxon>Magnoliopsida</taxon>
        <taxon>Proteales</taxon>
        <taxon>Proteaceae</taxon>
        <taxon>Protea</taxon>
    </lineage>
</organism>